<evidence type="ECO:0000313" key="2">
    <source>
        <dbReference type="EMBL" id="ANX11586.1"/>
    </source>
</evidence>
<protein>
    <recommendedName>
        <fullName evidence="1">YdhG-like domain-containing protein</fullName>
    </recommendedName>
</protein>
<name>A0A1B1Z267_9BACL</name>
<dbReference type="STRING" id="255247.ABE41_006165"/>
<evidence type="ECO:0000259" key="1">
    <source>
        <dbReference type="Pfam" id="PF08818"/>
    </source>
</evidence>
<dbReference type="RefSeq" id="WP_066287566.1">
    <property type="nucleotide sequence ID" value="NZ_CP016761.1"/>
</dbReference>
<dbReference type="OrthoDB" id="9811812at2"/>
<accession>A0A1B1Z267</accession>
<dbReference type="KEGG" id="far:ABE41_006165"/>
<proteinExistence type="predicted"/>
<dbReference type="Gene3D" id="3.90.1150.200">
    <property type="match status" value="1"/>
</dbReference>
<organism evidence="2 3">
    <name type="scientific">Fictibacillus arsenicus</name>
    <dbReference type="NCBI Taxonomy" id="255247"/>
    <lineage>
        <taxon>Bacteria</taxon>
        <taxon>Bacillati</taxon>
        <taxon>Bacillota</taxon>
        <taxon>Bacilli</taxon>
        <taxon>Bacillales</taxon>
        <taxon>Fictibacillaceae</taxon>
        <taxon>Fictibacillus</taxon>
    </lineage>
</organism>
<dbReference type="Proteomes" id="UP000077412">
    <property type="component" value="Chromosome"/>
</dbReference>
<evidence type="ECO:0000313" key="3">
    <source>
        <dbReference type="Proteomes" id="UP000077412"/>
    </source>
</evidence>
<keyword evidence="3" id="KW-1185">Reference proteome</keyword>
<dbReference type="InterPro" id="IPR014922">
    <property type="entry name" value="YdhG-like"/>
</dbReference>
<reference evidence="2 3" key="1">
    <citation type="submission" date="2016-08" db="EMBL/GenBank/DDBJ databases">
        <title>Complete genome sequence of Fictibacillus arsenicus G25-54, a strain with toxicity to nematodes and a potential arsenic-resistance activity.</title>
        <authorList>
            <person name="Zheng Z."/>
        </authorList>
    </citation>
    <scope>NUCLEOTIDE SEQUENCE [LARGE SCALE GENOMIC DNA]</scope>
    <source>
        <strain evidence="2 3">G25-54</strain>
    </source>
</reference>
<gene>
    <name evidence="2" type="ORF">ABE41_006165</name>
</gene>
<dbReference type="SUPFAM" id="SSF159888">
    <property type="entry name" value="YdhG-like"/>
    <property type="match status" value="1"/>
</dbReference>
<dbReference type="Pfam" id="PF08818">
    <property type="entry name" value="DUF1801"/>
    <property type="match status" value="1"/>
</dbReference>
<dbReference type="AlphaFoldDB" id="A0A1B1Z267"/>
<dbReference type="EMBL" id="CP016761">
    <property type="protein sequence ID" value="ANX11586.1"/>
    <property type="molecule type" value="Genomic_DNA"/>
</dbReference>
<feature type="domain" description="YdhG-like" evidence="1">
    <location>
        <begin position="21"/>
        <end position="127"/>
    </location>
</feature>
<sequence>MTTHEPDKVEKFMNNLNHPLKEEIEAVRNIIKSTNSEFTEKIKWNAPSYSIQNKDRITFNLHGKGFFRLIFHCGVKVKEGSNEDQLFVDTTGLLDWVSPDRAIIKFTNKSDVIRNEEKLREIIAKWLKVTV</sequence>